<keyword evidence="6" id="KW-0967">Endosome</keyword>
<keyword evidence="5" id="KW-0963">Cytoplasm</keyword>
<dbReference type="AlphaFoldDB" id="A0A8J4PYB5"/>
<comment type="function">
    <text evidence="9">Component of the endosomal sorting complex required for transport II (ESCRT-II), which is required for multivesicular body (MVB) formation and sorting of endosomal cargo proteins into MVBs.</text>
</comment>
<comment type="caution">
    <text evidence="10">The sequence shown here is derived from an EMBL/GenBank/DDBJ whole genome shotgun (WGS) entry which is preliminary data.</text>
</comment>
<dbReference type="PANTHER" id="PTHR12806">
    <property type="entry name" value="EAP30 SUBUNIT OF ELL COMPLEX"/>
    <property type="match status" value="1"/>
</dbReference>
<gene>
    <name evidence="10" type="ORF">CYY_003918</name>
</gene>
<dbReference type="PANTHER" id="PTHR12806:SF0">
    <property type="entry name" value="VACUOLAR-SORTING PROTEIN SNF8"/>
    <property type="match status" value="1"/>
</dbReference>
<dbReference type="Gene3D" id="1.10.10.10">
    <property type="entry name" value="Winged helix-like DNA-binding domain superfamily/Winged helix DNA-binding domain"/>
    <property type="match status" value="2"/>
</dbReference>
<dbReference type="Pfam" id="PF04157">
    <property type="entry name" value="EAP30"/>
    <property type="match status" value="1"/>
</dbReference>
<evidence type="ECO:0000256" key="3">
    <source>
        <dbReference type="ARBA" id="ARBA00009834"/>
    </source>
</evidence>
<dbReference type="GO" id="GO:0000814">
    <property type="term" value="C:ESCRT II complex"/>
    <property type="evidence" value="ECO:0007669"/>
    <property type="project" value="UniProtKB-UniRule"/>
</dbReference>
<keyword evidence="8" id="KW-0472">Membrane</keyword>
<sequence>MRRGVGIQAVQKHTLQQKQLQTIGEQINQDSVNKIKDQLVVFKENLEQFAIKHKKDIQKNPEFRKHFNDMCLMIGVDPLASGKGFWSQVLGVGDFYYELGVQIIEVCLKYRSSNGGLIEMNLLLEYIRKMRGKNSIEISCDDIESAIGKLKVLGNGFNILKIDSKKIVQSVPCELNKDHTDVLVVAQQKGFTTVSIIQSELKWNLERTNSVLNFLLQEGIAWIDDQSTEVMYWFPSLWGNSFEN</sequence>
<reference evidence="10" key="1">
    <citation type="submission" date="2020-01" db="EMBL/GenBank/DDBJ databases">
        <title>Development of genomics and gene disruption for Polysphondylium violaceum indicates a role for the polyketide synthase stlB in stalk morphogenesis.</title>
        <authorList>
            <person name="Narita B."/>
            <person name="Kawabe Y."/>
            <person name="Kin K."/>
            <person name="Saito T."/>
            <person name="Gibbs R."/>
            <person name="Kuspa A."/>
            <person name="Muzny D."/>
            <person name="Queller D."/>
            <person name="Richards S."/>
            <person name="Strassman J."/>
            <person name="Sucgang R."/>
            <person name="Worley K."/>
            <person name="Schaap P."/>
        </authorList>
    </citation>
    <scope>NUCLEOTIDE SEQUENCE</scope>
    <source>
        <strain evidence="10">QSvi11</strain>
    </source>
</reference>
<dbReference type="InterPro" id="IPR036388">
    <property type="entry name" value="WH-like_DNA-bd_sf"/>
</dbReference>
<evidence type="ECO:0000256" key="5">
    <source>
        <dbReference type="ARBA" id="ARBA00022490"/>
    </source>
</evidence>
<dbReference type="EMBL" id="AJWJ01000130">
    <property type="protein sequence ID" value="KAF2074772.1"/>
    <property type="molecule type" value="Genomic_DNA"/>
</dbReference>
<evidence type="ECO:0000256" key="8">
    <source>
        <dbReference type="ARBA" id="ARBA00023136"/>
    </source>
</evidence>
<dbReference type="InterPro" id="IPR040608">
    <property type="entry name" value="Snf8/Vps36"/>
</dbReference>
<evidence type="ECO:0000256" key="4">
    <source>
        <dbReference type="ARBA" id="ARBA00022448"/>
    </source>
</evidence>
<dbReference type="InterPro" id="IPR036390">
    <property type="entry name" value="WH_DNA-bd_sf"/>
</dbReference>
<comment type="similarity">
    <text evidence="3 9">Belongs to the SNF8 family.</text>
</comment>
<dbReference type="Gene3D" id="6.10.140.180">
    <property type="match status" value="1"/>
</dbReference>
<proteinExistence type="inferred from homology"/>
<name>A0A8J4PYB5_9MYCE</name>
<dbReference type="PIRSF" id="PIRSF017215">
    <property type="entry name" value="ESCRT2_Vps22"/>
    <property type="match status" value="1"/>
</dbReference>
<dbReference type="SUPFAM" id="SSF46785">
    <property type="entry name" value="Winged helix' DNA-binding domain"/>
    <property type="match status" value="2"/>
</dbReference>
<dbReference type="OrthoDB" id="283883at2759"/>
<comment type="subcellular location">
    <subcellularLocation>
        <location evidence="2">Cytoplasm</location>
    </subcellularLocation>
    <subcellularLocation>
        <location evidence="1">Endosome membrane</location>
        <topology evidence="1">Peripheral membrane protein</topology>
    </subcellularLocation>
</comment>
<dbReference type="FunFam" id="1.10.10.10:FF:000085">
    <property type="entry name" value="Vacuolar-sorting protein SNF8"/>
    <property type="match status" value="1"/>
</dbReference>
<keyword evidence="11" id="KW-1185">Reference proteome</keyword>
<evidence type="ECO:0000313" key="11">
    <source>
        <dbReference type="Proteomes" id="UP000695562"/>
    </source>
</evidence>
<evidence type="ECO:0000256" key="6">
    <source>
        <dbReference type="ARBA" id="ARBA00022753"/>
    </source>
</evidence>
<dbReference type="Proteomes" id="UP000695562">
    <property type="component" value="Unassembled WGS sequence"/>
</dbReference>
<evidence type="ECO:0000313" key="10">
    <source>
        <dbReference type="EMBL" id="KAF2074772.1"/>
    </source>
</evidence>
<protein>
    <recommendedName>
        <fullName evidence="12">Vacuolar-sorting protein SNF8</fullName>
    </recommendedName>
</protein>
<accession>A0A8J4PYB5</accession>
<evidence type="ECO:0000256" key="1">
    <source>
        <dbReference type="ARBA" id="ARBA00004481"/>
    </source>
</evidence>
<dbReference type="InterPro" id="IPR016689">
    <property type="entry name" value="ESCRT-2_cplx_Snf8"/>
</dbReference>
<organism evidence="10 11">
    <name type="scientific">Polysphondylium violaceum</name>
    <dbReference type="NCBI Taxonomy" id="133409"/>
    <lineage>
        <taxon>Eukaryota</taxon>
        <taxon>Amoebozoa</taxon>
        <taxon>Evosea</taxon>
        <taxon>Eumycetozoa</taxon>
        <taxon>Dictyostelia</taxon>
        <taxon>Dictyosteliales</taxon>
        <taxon>Dictyosteliaceae</taxon>
        <taxon>Polysphondylium</taxon>
    </lineage>
</organism>
<evidence type="ECO:0000256" key="9">
    <source>
        <dbReference type="PIRNR" id="PIRNR017215"/>
    </source>
</evidence>
<comment type="subunit">
    <text evidence="9">Component of the endosomal sorting complex required for transport II (ESCRT-II).</text>
</comment>
<evidence type="ECO:0008006" key="12">
    <source>
        <dbReference type="Google" id="ProtNLM"/>
    </source>
</evidence>
<evidence type="ECO:0000256" key="2">
    <source>
        <dbReference type="ARBA" id="ARBA00004496"/>
    </source>
</evidence>
<dbReference type="GO" id="GO:0043328">
    <property type="term" value="P:protein transport to vacuole involved in ubiquitin-dependent protein catabolic process via the multivesicular body sorting pathway"/>
    <property type="evidence" value="ECO:0007669"/>
    <property type="project" value="TreeGrafter"/>
</dbReference>
<dbReference type="FunFam" id="1.10.10.10:FF:000397">
    <property type="entry name" value="Vacuolar-sorting protein SNF8"/>
    <property type="match status" value="1"/>
</dbReference>
<keyword evidence="7 9" id="KW-0653">Protein transport</keyword>
<evidence type="ECO:0000256" key="7">
    <source>
        <dbReference type="ARBA" id="ARBA00022927"/>
    </source>
</evidence>
<keyword evidence="4 9" id="KW-0813">Transport</keyword>